<protein>
    <submittedName>
        <fullName evidence="1">Uncharacterized protein</fullName>
    </submittedName>
</protein>
<gene>
    <name evidence="1" type="ORF">PHYBLDRAFT_62555</name>
</gene>
<evidence type="ECO:0000313" key="2">
    <source>
        <dbReference type="Proteomes" id="UP000077315"/>
    </source>
</evidence>
<accession>A0A163EHM4</accession>
<keyword evidence="2" id="KW-1185">Reference proteome</keyword>
<dbReference type="InParanoid" id="A0A163EHM4"/>
<dbReference type="AlphaFoldDB" id="A0A163EHM4"/>
<dbReference type="GeneID" id="29001889"/>
<dbReference type="EMBL" id="KV440973">
    <property type="protein sequence ID" value="OAD78690.1"/>
    <property type="molecule type" value="Genomic_DNA"/>
</dbReference>
<name>A0A163EHM4_PHYB8</name>
<reference evidence="2" key="1">
    <citation type="submission" date="2015-06" db="EMBL/GenBank/DDBJ databases">
        <title>Expansion of signal transduction pathways in fungi by whole-genome duplication.</title>
        <authorList>
            <consortium name="DOE Joint Genome Institute"/>
            <person name="Corrochano L.M."/>
            <person name="Kuo A."/>
            <person name="Marcet-Houben M."/>
            <person name="Polaino S."/>
            <person name="Salamov A."/>
            <person name="Villalobos J.M."/>
            <person name="Alvarez M.I."/>
            <person name="Avalos J."/>
            <person name="Benito E.P."/>
            <person name="Benoit I."/>
            <person name="Burger G."/>
            <person name="Camino L.P."/>
            <person name="Canovas D."/>
            <person name="Cerda-Olmedo E."/>
            <person name="Cheng J.-F."/>
            <person name="Dominguez A."/>
            <person name="Elias M."/>
            <person name="Eslava A.P."/>
            <person name="Glaser F."/>
            <person name="Grimwood J."/>
            <person name="Gutierrez G."/>
            <person name="Heitman J."/>
            <person name="Henrissat B."/>
            <person name="Iturriaga E.A."/>
            <person name="Lang B.F."/>
            <person name="Lavin J.L."/>
            <person name="Lee S."/>
            <person name="Li W."/>
            <person name="Lindquist E."/>
            <person name="Lopez-Garcia S."/>
            <person name="Luque E.M."/>
            <person name="Marcos A.T."/>
            <person name="Martin J."/>
            <person name="McCluskey K."/>
            <person name="Medina H.R."/>
            <person name="Miralles-Duran A."/>
            <person name="Miyazaki A."/>
            <person name="Munoz-Torres E."/>
            <person name="Oguiza J.A."/>
            <person name="Ohm R."/>
            <person name="Olmedo M."/>
            <person name="Orejas M."/>
            <person name="Ortiz-Castellanos L."/>
            <person name="Pisabarro A.G."/>
            <person name="Rodriguez-Romero J."/>
            <person name="Ruiz-Herrera J."/>
            <person name="Ruiz-Vazquez R."/>
            <person name="Sanz C."/>
            <person name="Schackwitz W."/>
            <person name="Schmutz J."/>
            <person name="Shahriari M."/>
            <person name="Shelest E."/>
            <person name="Silva-Franco F."/>
            <person name="Soanes D."/>
            <person name="Syed K."/>
            <person name="Tagua V.G."/>
            <person name="Talbot N.J."/>
            <person name="Thon M."/>
            <person name="De vries R.P."/>
            <person name="Wiebenga A."/>
            <person name="Yadav J.S."/>
            <person name="Braun E.L."/>
            <person name="Baker S."/>
            <person name="Garre V."/>
            <person name="Horwitz B."/>
            <person name="Torres-Martinez S."/>
            <person name="Idnurm A."/>
            <person name="Herrera-Estrella A."/>
            <person name="Gabaldon T."/>
            <person name="Grigoriev I.V."/>
        </authorList>
    </citation>
    <scope>NUCLEOTIDE SEQUENCE [LARGE SCALE GENOMIC DNA]</scope>
    <source>
        <strain evidence="2">NRRL 1555(-)</strain>
    </source>
</reference>
<evidence type="ECO:0000313" key="1">
    <source>
        <dbReference type="EMBL" id="OAD78690.1"/>
    </source>
</evidence>
<dbReference type="RefSeq" id="XP_018296730.1">
    <property type="nucleotide sequence ID" value="XM_018440983.1"/>
</dbReference>
<dbReference type="Proteomes" id="UP000077315">
    <property type="component" value="Unassembled WGS sequence"/>
</dbReference>
<organism evidence="1 2">
    <name type="scientific">Phycomyces blakesleeanus (strain ATCC 8743b / DSM 1359 / FGSC 10004 / NBRC 33097 / NRRL 1555)</name>
    <dbReference type="NCBI Taxonomy" id="763407"/>
    <lineage>
        <taxon>Eukaryota</taxon>
        <taxon>Fungi</taxon>
        <taxon>Fungi incertae sedis</taxon>
        <taxon>Mucoromycota</taxon>
        <taxon>Mucoromycotina</taxon>
        <taxon>Mucoromycetes</taxon>
        <taxon>Mucorales</taxon>
        <taxon>Phycomycetaceae</taxon>
        <taxon>Phycomyces</taxon>
    </lineage>
</organism>
<proteinExistence type="predicted"/>
<sequence>MYWDKTTTAAKLKKPMGILLLFVDGEGLKYATLCRFWVKLNRWHRGKKTGDFLLYFRDVYRYINYCSRRIAEEQEEHPDDYEDREPTAEEIQQALAQYAQDYEQEEKRVAVSLHYQGCLDPSTFSDEDSKLLFRFTPSEV</sequence>
<dbReference type="VEuPathDB" id="FungiDB:PHYBLDRAFT_62555"/>